<dbReference type="PATRIC" id="fig|999552.6.peg.959"/>
<dbReference type="Proteomes" id="UP000018780">
    <property type="component" value="Chromosome"/>
</dbReference>
<proteinExistence type="predicted"/>
<accession>V9VTC4</accession>
<sequence>MVDELIFKAVLAGTGATVFMDLAALAQKRLLSLQSLDYAMVGRWLCHAVRGRFIHRPITASRAVAGERLIGWAAHYLTGILFAAAFLAVLGEEWLNNPSLWPALAFGALTLCAPFLILQPGIGAGIAARRTPAPNTARLKSLATHLTFGAGLWVSAHGLSLL</sequence>
<dbReference type="AlphaFoldDB" id="V9VTC4"/>
<evidence type="ECO:0000313" key="2">
    <source>
        <dbReference type="EMBL" id="AHD00127.1"/>
    </source>
</evidence>
<gene>
    <name evidence="2" type="ORF">METH_04805</name>
</gene>
<dbReference type="HOGENOM" id="CLU_116614_0_0_5"/>
<feature type="transmembrane region" description="Helical" evidence="1">
    <location>
        <begin position="103"/>
        <end position="127"/>
    </location>
</feature>
<dbReference type="OrthoDB" id="9812539at2"/>
<dbReference type="RefSeq" id="WP_024089252.1">
    <property type="nucleotide sequence ID" value="NC_023135.1"/>
</dbReference>
<keyword evidence="1" id="KW-0812">Transmembrane</keyword>
<evidence type="ECO:0000313" key="3">
    <source>
        <dbReference type="Proteomes" id="UP000018780"/>
    </source>
</evidence>
<reference evidence="2 3" key="1">
    <citation type="submission" date="2013-09" db="EMBL/GenBank/DDBJ databases">
        <authorList>
            <consortium name="DOE Joint Genome Institute"/>
            <person name="Klenk H.-P."/>
            <person name="Huntemann M."/>
            <person name="Han J."/>
            <person name="Chen A."/>
            <person name="Kyrpides N."/>
            <person name="Mavromatis K."/>
            <person name="Markowitz V."/>
            <person name="Palaniappan K."/>
            <person name="Ivanova N."/>
            <person name="Schaumberg A."/>
            <person name="Pati A."/>
            <person name="Liolios K."/>
            <person name="Nordberg H.P."/>
            <person name="Cantor M.N."/>
            <person name="Hua S.X."/>
            <person name="Woyke T."/>
        </authorList>
    </citation>
    <scope>NUCLEOTIDE SEQUENCE [LARGE SCALE GENOMIC DNA]</scope>
    <source>
        <strain evidence="2 3">DSM 14336</strain>
    </source>
</reference>
<keyword evidence="1" id="KW-1133">Transmembrane helix</keyword>
<dbReference type="EMBL" id="CP006773">
    <property type="protein sequence ID" value="AHD00127.1"/>
    <property type="molecule type" value="Genomic_DNA"/>
</dbReference>
<protein>
    <submittedName>
        <fullName evidence="2">Membrane protein</fullName>
    </submittedName>
</protein>
<dbReference type="KEGG" id="lmd:METH_04805"/>
<dbReference type="Pfam" id="PF11158">
    <property type="entry name" value="DUF2938"/>
    <property type="match status" value="1"/>
</dbReference>
<evidence type="ECO:0000256" key="1">
    <source>
        <dbReference type="SAM" id="Phobius"/>
    </source>
</evidence>
<dbReference type="InterPro" id="IPR021329">
    <property type="entry name" value="DUF2938"/>
</dbReference>
<feature type="transmembrane region" description="Helical" evidence="1">
    <location>
        <begin position="69"/>
        <end position="91"/>
    </location>
</feature>
<keyword evidence="3" id="KW-1185">Reference proteome</keyword>
<name>V9VTC4_9RHOB</name>
<organism evidence="2 3">
    <name type="scientific">Leisingera methylohalidivorans DSM 14336</name>
    <dbReference type="NCBI Taxonomy" id="999552"/>
    <lineage>
        <taxon>Bacteria</taxon>
        <taxon>Pseudomonadati</taxon>
        <taxon>Pseudomonadota</taxon>
        <taxon>Alphaproteobacteria</taxon>
        <taxon>Rhodobacterales</taxon>
        <taxon>Roseobacteraceae</taxon>
        <taxon>Leisingera</taxon>
    </lineage>
</organism>
<keyword evidence="1" id="KW-0472">Membrane</keyword>